<dbReference type="PANTHER" id="PTHR35218:SF9">
    <property type="entry name" value="ENDONUCLEASE_EXONUCLEASE_PHOSPHATASE DOMAIN-CONTAINING PROTEIN"/>
    <property type="match status" value="1"/>
</dbReference>
<sequence>MADFIDQRQRQCSIFNQSANSVLMSILDGDPVGQSGVIVVLYKDNISFQVIDGCKHAISSTFINYLSNVSWYVSFIYGDPMAHKRRVVWDYLRAFKRVFSGPWLILGDFNAVVCSAEKEGGNPIPPRHLDDFVSLINDLDMTLWTIFHLVES</sequence>
<organism evidence="1 2">
    <name type="scientific">Coptis chinensis</name>
    <dbReference type="NCBI Taxonomy" id="261450"/>
    <lineage>
        <taxon>Eukaryota</taxon>
        <taxon>Viridiplantae</taxon>
        <taxon>Streptophyta</taxon>
        <taxon>Embryophyta</taxon>
        <taxon>Tracheophyta</taxon>
        <taxon>Spermatophyta</taxon>
        <taxon>Magnoliopsida</taxon>
        <taxon>Ranunculales</taxon>
        <taxon>Ranunculaceae</taxon>
        <taxon>Coptidoideae</taxon>
        <taxon>Coptis</taxon>
    </lineage>
</organism>
<dbReference type="Proteomes" id="UP000631114">
    <property type="component" value="Unassembled WGS sequence"/>
</dbReference>
<dbReference type="PANTHER" id="PTHR35218">
    <property type="entry name" value="RNASE H DOMAIN-CONTAINING PROTEIN"/>
    <property type="match status" value="1"/>
</dbReference>
<dbReference type="SUPFAM" id="SSF56219">
    <property type="entry name" value="DNase I-like"/>
    <property type="match status" value="1"/>
</dbReference>
<proteinExistence type="predicted"/>
<protein>
    <recommendedName>
        <fullName evidence="3">Endonuclease/exonuclease/phosphatase domain-containing protein</fullName>
    </recommendedName>
</protein>
<reference evidence="1 2" key="1">
    <citation type="submission" date="2020-10" db="EMBL/GenBank/DDBJ databases">
        <title>The Coptis chinensis genome and diversification of protoberbering-type alkaloids.</title>
        <authorList>
            <person name="Wang B."/>
            <person name="Shu S."/>
            <person name="Song C."/>
            <person name="Liu Y."/>
        </authorList>
    </citation>
    <scope>NUCLEOTIDE SEQUENCE [LARGE SCALE GENOMIC DNA]</scope>
    <source>
        <strain evidence="1">HL-2020</strain>
        <tissue evidence="1">Leaf</tissue>
    </source>
</reference>
<name>A0A835HBX6_9MAGN</name>
<accession>A0A835HBX6</accession>
<gene>
    <name evidence="1" type="ORF">IFM89_000400</name>
</gene>
<keyword evidence="2" id="KW-1185">Reference proteome</keyword>
<evidence type="ECO:0000313" key="2">
    <source>
        <dbReference type="Proteomes" id="UP000631114"/>
    </source>
</evidence>
<dbReference type="AlphaFoldDB" id="A0A835HBX6"/>
<dbReference type="OrthoDB" id="1113909at2759"/>
<dbReference type="Gene3D" id="3.60.10.10">
    <property type="entry name" value="Endonuclease/exonuclease/phosphatase"/>
    <property type="match status" value="1"/>
</dbReference>
<dbReference type="EMBL" id="JADFTS010000007">
    <property type="protein sequence ID" value="KAF9595482.1"/>
    <property type="molecule type" value="Genomic_DNA"/>
</dbReference>
<comment type="caution">
    <text evidence="1">The sequence shown here is derived from an EMBL/GenBank/DDBJ whole genome shotgun (WGS) entry which is preliminary data.</text>
</comment>
<evidence type="ECO:0000313" key="1">
    <source>
        <dbReference type="EMBL" id="KAF9595482.1"/>
    </source>
</evidence>
<evidence type="ECO:0008006" key="3">
    <source>
        <dbReference type="Google" id="ProtNLM"/>
    </source>
</evidence>
<dbReference type="InterPro" id="IPR036691">
    <property type="entry name" value="Endo/exonu/phosph_ase_sf"/>
</dbReference>